<gene>
    <name evidence="2" type="ORF">CSOL1703_00002564</name>
</gene>
<evidence type="ECO:0000259" key="1">
    <source>
        <dbReference type="PROSITE" id="PS50181"/>
    </source>
</evidence>
<dbReference type="EMBL" id="CABFOC020000035">
    <property type="protein sequence ID" value="CAH0050591.1"/>
    <property type="molecule type" value="Genomic_DNA"/>
</dbReference>
<dbReference type="OrthoDB" id="4191831at2759"/>
<proteinExistence type="predicted"/>
<protein>
    <recommendedName>
        <fullName evidence="1">F-box domain-containing protein</fullName>
    </recommendedName>
</protein>
<dbReference type="PROSITE" id="PS50181">
    <property type="entry name" value="FBOX"/>
    <property type="match status" value="1"/>
</dbReference>
<dbReference type="Proteomes" id="UP000775872">
    <property type="component" value="Unassembled WGS sequence"/>
</dbReference>
<reference evidence="2" key="1">
    <citation type="submission" date="2021-10" db="EMBL/GenBank/DDBJ databases">
        <authorList>
            <person name="Piombo E."/>
        </authorList>
    </citation>
    <scope>NUCLEOTIDE SEQUENCE</scope>
</reference>
<comment type="caution">
    <text evidence="2">The sequence shown here is derived from an EMBL/GenBank/DDBJ whole genome shotgun (WGS) entry which is preliminary data.</text>
</comment>
<dbReference type="AlphaFoldDB" id="A0A9N9Z7U7"/>
<evidence type="ECO:0000313" key="3">
    <source>
        <dbReference type="Proteomes" id="UP000775872"/>
    </source>
</evidence>
<dbReference type="InterPro" id="IPR001810">
    <property type="entry name" value="F-box_dom"/>
</dbReference>
<name>A0A9N9Z7U7_9HYPO</name>
<dbReference type="Pfam" id="PF00646">
    <property type="entry name" value="F-box"/>
    <property type="match status" value="1"/>
</dbReference>
<dbReference type="SUPFAM" id="SSF81383">
    <property type="entry name" value="F-box domain"/>
    <property type="match status" value="1"/>
</dbReference>
<accession>A0A9N9Z7U7</accession>
<keyword evidence="3" id="KW-1185">Reference proteome</keyword>
<organism evidence="2 3">
    <name type="scientific">Clonostachys solani</name>
    <dbReference type="NCBI Taxonomy" id="160281"/>
    <lineage>
        <taxon>Eukaryota</taxon>
        <taxon>Fungi</taxon>
        <taxon>Dikarya</taxon>
        <taxon>Ascomycota</taxon>
        <taxon>Pezizomycotina</taxon>
        <taxon>Sordariomycetes</taxon>
        <taxon>Hypocreomycetidae</taxon>
        <taxon>Hypocreales</taxon>
        <taxon>Bionectriaceae</taxon>
        <taxon>Clonostachys</taxon>
    </lineage>
</organism>
<feature type="domain" description="F-box" evidence="1">
    <location>
        <begin position="1"/>
        <end position="46"/>
    </location>
</feature>
<sequence length="478" mass="54979">MAQLYSLPAEIVNHLLGFIPRSDLLNLSYVSRALRRSVEPFLYSTIALDWDYHKVPPIIPLLRTLLQKPELFAYIDSVSMVGNEFSIGTRPKPLDLTKMPLDLFLAAIEKTQVPYTSLWVDQLKSGSGSMDALAGLLIANLCKIRFLAITHNFIDRFKVTSRVLQSKILGQIPNYSAVFGRLPKFEQLNRLIYSKERSSSDHDIFPDVISLFYLPTARDLVVNIANPEIPFEWPAGEPDFSHLTSLEVDWVYPRCLAKILDHTCNLKSLYWNWQYDQYGTEESGSLLDYNHIITALTPIKRTLEKLHFRLEKSSLEYIDEGIATAGSWDGLCDFERLVHLDVPLISLTGVDSNPEPMERHIPPSVETLCLTSAMLVHEDAVLWVIYPEDVSEEELEEMTMEDWHPEQYVFRTIKALAENCPQKLPRLRRIDFVGEHGTWSARMGPLMSEANLEHDVELQPIHEVYWHKRRLPGYVWDN</sequence>
<dbReference type="InterPro" id="IPR036047">
    <property type="entry name" value="F-box-like_dom_sf"/>
</dbReference>
<evidence type="ECO:0000313" key="2">
    <source>
        <dbReference type="EMBL" id="CAH0050591.1"/>
    </source>
</evidence>